<dbReference type="RefSeq" id="WP_244408567.1">
    <property type="nucleotide sequence ID" value="NZ_AP025637.1"/>
</dbReference>
<accession>A0ABM7Y8P9</accession>
<evidence type="ECO:0008006" key="3">
    <source>
        <dbReference type="Google" id="ProtNLM"/>
    </source>
</evidence>
<organism evidence="1 2">
    <name type="scientific">Roseomonas fluvialis</name>
    <dbReference type="NCBI Taxonomy" id="1750527"/>
    <lineage>
        <taxon>Bacteria</taxon>
        <taxon>Pseudomonadati</taxon>
        <taxon>Pseudomonadota</taxon>
        <taxon>Alphaproteobacteria</taxon>
        <taxon>Acetobacterales</taxon>
        <taxon>Roseomonadaceae</taxon>
        <taxon>Roseomonas</taxon>
    </lineage>
</organism>
<gene>
    <name evidence="1" type="ORF">Rmf_43160</name>
</gene>
<evidence type="ECO:0000313" key="1">
    <source>
        <dbReference type="EMBL" id="BDG74387.1"/>
    </source>
</evidence>
<name>A0ABM7Y8P9_9PROT</name>
<proteinExistence type="predicted"/>
<dbReference type="EMBL" id="AP025637">
    <property type="protein sequence ID" value="BDG74387.1"/>
    <property type="molecule type" value="Genomic_DNA"/>
</dbReference>
<protein>
    <recommendedName>
        <fullName evidence="3">DUF3786 domain-containing protein</fullName>
    </recommendedName>
</protein>
<evidence type="ECO:0000313" key="2">
    <source>
        <dbReference type="Proteomes" id="UP000831327"/>
    </source>
</evidence>
<dbReference type="Proteomes" id="UP000831327">
    <property type="component" value="Chromosome"/>
</dbReference>
<sequence length="205" mass="22067">MTSAADIVPEAYFDAVAIAADAPASVMPMTVIEAHLYAYLGCILGLFKGQAVGDWGYPFAVTSEGFPFSVQFETARSMVVARGLVDEDGAGLMSARHDELVAEMDSLLTLGSWVDRRHWLRAATQCALALPVGSIRHAIGQSPGLFASVRLGQRRLLLQADDIELLYKEYGIVSSVLGVDVKDLLSPAVIWLSARILRTEDAAVD</sequence>
<reference evidence="1 2" key="1">
    <citation type="journal article" date="2016" name="Microbes Environ.">
        <title>Phylogenetically diverse aerobic anoxygenic phototrophic bacteria isolated from epilithic biofilms in Tama river, Japan.</title>
        <authorList>
            <person name="Hirose S."/>
            <person name="Matsuura K."/>
            <person name="Haruta S."/>
        </authorList>
    </citation>
    <scope>NUCLEOTIDE SEQUENCE [LARGE SCALE GENOMIC DNA]</scope>
    <source>
        <strain evidence="1 2">S08</strain>
    </source>
</reference>
<keyword evidence="2" id="KW-1185">Reference proteome</keyword>